<dbReference type="EMBL" id="CP012333">
    <property type="protein sequence ID" value="AKU99280.1"/>
    <property type="molecule type" value="Genomic_DNA"/>
</dbReference>
<dbReference type="SMART" id="SM00849">
    <property type="entry name" value="Lactamase_B"/>
    <property type="match status" value="1"/>
</dbReference>
<dbReference type="CDD" id="cd16282">
    <property type="entry name" value="metallo-hydrolase-like_MBL-fold"/>
    <property type="match status" value="1"/>
</dbReference>
<protein>
    <submittedName>
        <fullName evidence="4">Cyclase</fullName>
    </submittedName>
</protein>
<keyword evidence="2" id="KW-0732">Signal</keyword>
<dbReference type="InterPro" id="IPR050855">
    <property type="entry name" value="NDM-1-like"/>
</dbReference>
<dbReference type="InterPro" id="IPR001279">
    <property type="entry name" value="Metallo-B-lactamas"/>
</dbReference>
<sequence length="335" mass="35827">MTFPRFARAGALLAVTLLVGCSHDATDDGDTSADALSMGDLAAAYAKQTVVDLGPGVHAVLGKGGNSVVIEDDETLVFDTKFGTTWPLDGAQSLHRWIGDNVSAPVTSIVNSHYHYDHTWGNALYPGAEVYAHADSRALMLAVDPETWGTESQPRVGLPTKTLEPITIIPVGKRSVEVHLAGRGHTAGDAWLRIPRASLGPSATSDVIATGDLVFNTYYPFFDEDNDGSSLAGDIQALHDLTQAFPDARFVPGHGPVCNASDIEAYATYLQEMLDAIRDSIAEGLDEDGAVRRVGPSRWKRLILPSPHHGIAWATAESSFRAAFRIVKKQGNGAR</sequence>
<dbReference type="KEGG" id="llu:AKJ09_05944"/>
<reference evidence="4 5" key="1">
    <citation type="submission" date="2015-08" db="EMBL/GenBank/DDBJ databases">
        <authorList>
            <person name="Babu N.S."/>
            <person name="Beckwith C.J."/>
            <person name="Beseler K.G."/>
            <person name="Brison A."/>
            <person name="Carone J.V."/>
            <person name="Caskin T.P."/>
            <person name="Diamond M."/>
            <person name="Durham M.E."/>
            <person name="Foxe J.M."/>
            <person name="Go M."/>
            <person name="Henderson B.A."/>
            <person name="Jones I.B."/>
            <person name="McGettigan J.A."/>
            <person name="Micheletti S.J."/>
            <person name="Nasrallah M.E."/>
            <person name="Ortiz D."/>
            <person name="Piller C.R."/>
            <person name="Privatt S.R."/>
            <person name="Schneider S.L."/>
            <person name="Sharp S."/>
            <person name="Smith T.C."/>
            <person name="Stanton J.D."/>
            <person name="Ullery H.E."/>
            <person name="Wilson R.J."/>
            <person name="Serrano M.G."/>
            <person name="Buck G."/>
            <person name="Lee V."/>
            <person name="Wang Y."/>
            <person name="Carvalho R."/>
            <person name="Voegtly L."/>
            <person name="Shi R."/>
            <person name="Duckworth R."/>
            <person name="Johnson A."/>
            <person name="Loviza R."/>
            <person name="Walstead R."/>
            <person name="Shah Z."/>
            <person name="Kiflezghi M."/>
            <person name="Wade K."/>
            <person name="Ball S.L."/>
            <person name="Bradley K.W."/>
            <person name="Asai D.J."/>
            <person name="Bowman C.A."/>
            <person name="Russell D.A."/>
            <person name="Pope W.H."/>
            <person name="Jacobs-Sera D."/>
            <person name="Hendrix R.W."/>
            <person name="Hatfull G.F."/>
        </authorList>
    </citation>
    <scope>NUCLEOTIDE SEQUENCE [LARGE SCALE GENOMIC DNA]</scope>
    <source>
        <strain evidence="4 5">DSM 27648</strain>
    </source>
</reference>
<feature type="signal peptide" evidence="2">
    <location>
        <begin position="1"/>
        <end position="24"/>
    </location>
</feature>
<dbReference type="RefSeq" id="WP_169927904.1">
    <property type="nucleotide sequence ID" value="NZ_CP012333.1"/>
</dbReference>
<evidence type="ECO:0000259" key="3">
    <source>
        <dbReference type="SMART" id="SM00849"/>
    </source>
</evidence>
<dbReference type="Proteomes" id="UP000064967">
    <property type="component" value="Chromosome"/>
</dbReference>
<dbReference type="STRING" id="1391654.AKJ09_05944"/>
<feature type="domain" description="Metallo-beta-lactamase" evidence="3">
    <location>
        <begin position="64"/>
        <end position="254"/>
    </location>
</feature>
<dbReference type="PANTHER" id="PTHR42951">
    <property type="entry name" value="METALLO-BETA-LACTAMASE DOMAIN-CONTAINING"/>
    <property type="match status" value="1"/>
</dbReference>
<evidence type="ECO:0000256" key="1">
    <source>
        <dbReference type="ARBA" id="ARBA00005250"/>
    </source>
</evidence>
<dbReference type="GO" id="GO:0017001">
    <property type="term" value="P:antibiotic catabolic process"/>
    <property type="evidence" value="ECO:0007669"/>
    <property type="project" value="UniProtKB-ARBA"/>
</dbReference>
<dbReference type="PANTHER" id="PTHR42951:SF4">
    <property type="entry name" value="ACYL-COENZYME A THIOESTERASE MBLAC2"/>
    <property type="match status" value="1"/>
</dbReference>
<dbReference type="AlphaFoldDB" id="A0A0K1Q0I2"/>
<keyword evidence="5" id="KW-1185">Reference proteome</keyword>
<accession>A0A0K1Q0I2</accession>
<dbReference type="SUPFAM" id="SSF56281">
    <property type="entry name" value="Metallo-hydrolase/oxidoreductase"/>
    <property type="match status" value="1"/>
</dbReference>
<dbReference type="PROSITE" id="PS51257">
    <property type="entry name" value="PROKAR_LIPOPROTEIN"/>
    <property type="match status" value="1"/>
</dbReference>
<evidence type="ECO:0000313" key="5">
    <source>
        <dbReference type="Proteomes" id="UP000064967"/>
    </source>
</evidence>
<feature type="chain" id="PRO_5005466682" evidence="2">
    <location>
        <begin position="25"/>
        <end position="335"/>
    </location>
</feature>
<evidence type="ECO:0000313" key="4">
    <source>
        <dbReference type="EMBL" id="AKU99280.1"/>
    </source>
</evidence>
<dbReference type="InterPro" id="IPR036866">
    <property type="entry name" value="RibonucZ/Hydroxyglut_hydro"/>
</dbReference>
<organism evidence="4 5">
    <name type="scientific">Labilithrix luteola</name>
    <dbReference type="NCBI Taxonomy" id="1391654"/>
    <lineage>
        <taxon>Bacteria</taxon>
        <taxon>Pseudomonadati</taxon>
        <taxon>Myxococcota</taxon>
        <taxon>Polyangia</taxon>
        <taxon>Polyangiales</taxon>
        <taxon>Labilitrichaceae</taxon>
        <taxon>Labilithrix</taxon>
    </lineage>
</organism>
<evidence type="ECO:0000256" key="2">
    <source>
        <dbReference type="SAM" id="SignalP"/>
    </source>
</evidence>
<proteinExistence type="inferred from homology"/>
<dbReference type="Pfam" id="PF00753">
    <property type="entry name" value="Lactamase_B"/>
    <property type="match status" value="1"/>
</dbReference>
<comment type="similarity">
    <text evidence="1">Belongs to the metallo-beta-lactamase superfamily. Class-B beta-lactamase family.</text>
</comment>
<name>A0A0K1Q0I2_9BACT</name>
<dbReference type="Gene3D" id="3.60.15.10">
    <property type="entry name" value="Ribonuclease Z/Hydroxyacylglutathione hydrolase-like"/>
    <property type="match status" value="1"/>
</dbReference>
<gene>
    <name evidence="4" type="ORF">AKJ09_05944</name>
</gene>